<dbReference type="Pfam" id="PF08906">
    <property type="entry name" value="T6SS_Tdi1_C"/>
    <property type="match status" value="1"/>
</dbReference>
<dbReference type="EMBL" id="CP094528">
    <property type="protein sequence ID" value="UOE42639.1"/>
    <property type="molecule type" value="Genomic_DNA"/>
</dbReference>
<organism evidence="2 3">
    <name type="scientific">Agromyces larvae</name>
    <dbReference type="NCBI Taxonomy" id="2929802"/>
    <lineage>
        <taxon>Bacteria</taxon>
        <taxon>Bacillati</taxon>
        <taxon>Actinomycetota</taxon>
        <taxon>Actinomycetes</taxon>
        <taxon>Micrococcales</taxon>
        <taxon>Microbacteriaceae</taxon>
        <taxon>Agromyces</taxon>
    </lineage>
</organism>
<evidence type="ECO:0000313" key="3">
    <source>
        <dbReference type="Proteomes" id="UP000832097"/>
    </source>
</evidence>
<keyword evidence="3" id="KW-1185">Reference proteome</keyword>
<evidence type="ECO:0000259" key="1">
    <source>
        <dbReference type="Pfam" id="PF08906"/>
    </source>
</evidence>
<reference evidence="2 3" key="1">
    <citation type="submission" date="2022-03" db="EMBL/GenBank/DDBJ databases">
        <title>Mucilaginibacter sp. isolated from the gut of Protaetia brevitarsis seulensis larvae.</title>
        <authorList>
            <person name="Won M."/>
            <person name="Kim S.-J."/>
            <person name="Kwon S.-W."/>
        </authorList>
    </citation>
    <scope>NUCLEOTIDE SEQUENCE [LARGE SCALE GENOMIC DNA]</scope>
    <source>
        <strain evidence="2 3">CFWR-12</strain>
    </source>
</reference>
<proteinExistence type="predicted"/>
<dbReference type="Proteomes" id="UP000832097">
    <property type="component" value="Chromosome"/>
</dbReference>
<gene>
    <name evidence="2" type="ORF">MTO99_10575</name>
</gene>
<dbReference type="RefSeq" id="WP_243553572.1">
    <property type="nucleotide sequence ID" value="NZ_CP094528.1"/>
</dbReference>
<accession>A0ABY4BUR4</accession>
<protein>
    <submittedName>
        <fullName evidence="2">DUF1851 domain-containing protein</fullName>
    </submittedName>
</protein>
<evidence type="ECO:0000313" key="2">
    <source>
        <dbReference type="EMBL" id="UOE42639.1"/>
    </source>
</evidence>
<sequence length="291" mass="30658">MTSFRSFDPVAPISDETIARFAGQVPAEVVDSWRRYGAGLVGDGYFRLVDPARAAEMLDGVLGLPEGSTVLFATGLGDLIVHANGLYLLVKPRWGVLDVIEGVGFDELVAHLENPAERESAWEWEPYPAARDRDGVPGFEECFGFVPLLALGGPNTADHLQLGGLWEHLALIVRLAGVPQVRGVVAFGEGATDASGAAGAGAGASRDRLVEVGHELFAKLTQNATLNVIDLPDGLGVCVVHVARGGGKIYVAPDESVLFVGSAVDFEAGLGAFRDGVRTPREKFDLNGGGR</sequence>
<dbReference type="InterPro" id="IPR015002">
    <property type="entry name" value="T6SS_Tdi1_C"/>
</dbReference>
<name>A0ABY4BUR4_9MICO</name>
<feature type="domain" description="T6SS immunity protein Tdi1 C-terminal" evidence="1">
    <location>
        <begin position="105"/>
        <end position="173"/>
    </location>
</feature>